<dbReference type="PANTHER" id="PTHR11616:SF236">
    <property type="entry name" value="TRANSPORTER"/>
    <property type="match status" value="1"/>
</dbReference>
<evidence type="ECO:0000256" key="1">
    <source>
        <dbReference type="ARBA" id="ARBA00004141"/>
    </source>
</evidence>
<dbReference type="Pfam" id="PF00209">
    <property type="entry name" value="SNF"/>
    <property type="match status" value="1"/>
</dbReference>
<reference evidence="11" key="1">
    <citation type="submission" date="2013-04" db="EMBL/GenBank/DDBJ databases">
        <authorList>
            <person name="Qu J."/>
            <person name="Murali S.C."/>
            <person name="Bandaranaike D."/>
            <person name="Bellair M."/>
            <person name="Blankenburg K."/>
            <person name="Chao H."/>
            <person name="Dinh H."/>
            <person name="Doddapaneni H."/>
            <person name="Downs B."/>
            <person name="Dugan-Rocha S."/>
            <person name="Elkadiri S."/>
            <person name="Gnanaolivu R.D."/>
            <person name="Hernandez B."/>
            <person name="Javaid M."/>
            <person name="Jayaseelan J.C."/>
            <person name="Lee S."/>
            <person name="Li M."/>
            <person name="Ming W."/>
            <person name="Munidasa M."/>
            <person name="Muniz J."/>
            <person name="Nguyen L."/>
            <person name="Ongeri F."/>
            <person name="Osuji N."/>
            <person name="Pu L.-L."/>
            <person name="Puazo M."/>
            <person name="Qu C."/>
            <person name="Quiroz J."/>
            <person name="Raj R."/>
            <person name="Weissenberger G."/>
            <person name="Xin Y."/>
            <person name="Zou X."/>
            <person name="Han Y."/>
            <person name="Richards S."/>
            <person name="Worley K."/>
            <person name="Muzny D."/>
            <person name="Gibbs R."/>
        </authorList>
    </citation>
    <scope>NUCLEOTIDE SEQUENCE</scope>
    <source>
        <strain evidence="11">Sampled in the wild</strain>
    </source>
</reference>
<feature type="binding site" evidence="8">
    <location>
        <position position="318"/>
    </location>
    <ligand>
        <name>Na(+)</name>
        <dbReference type="ChEBI" id="CHEBI:29101"/>
        <label>1</label>
    </ligand>
</feature>
<feature type="binding site" evidence="8">
    <location>
        <position position="322"/>
    </location>
    <ligand>
        <name>Na(+)</name>
        <dbReference type="ChEBI" id="CHEBI:29101"/>
        <label>1</label>
    </ligand>
</feature>
<dbReference type="InterPro" id="IPR037272">
    <property type="entry name" value="SNS_sf"/>
</dbReference>
<accession>A0A8K0P1Q6</accession>
<keyword evidence="12" id="KW-1185">Reference proteome</keyword>
<organism evidence="11 12">
    <name type="scientific">Ladona fulva</name>
    <name type="common">Scarce chaser dragonfly</name>
    <name type="synonym">Libellula fulva</name>
    <dbReference type="NCBI Taxonomy" id="123851"/>
    <lineage>
        <taxon>Eukaryota</taxon>
        <taxon>Metazoa</taxon>
        <taxon>Ecdysozoa</taxon>
        <taxon>Arthropoda</taxon>
        <taxon>Hexapoda</taxon>
        <taxon>Insecta</taxon>
        <taxon>Pterygota</taxon>
        <taxon>Palaeoptera</taxon>
        <taxon>Odonata</taxon>
        <taxon>Epiprocta</taxon>
        <taxon>Anisoptera</taxon>
        <taxon>Libelluloidea</taxon>
        <taxon>Libellulidae</taxon>
        <taxon>Ladona</taxon>
    </lineage>
</organism>
<feature type="disulfide bond" evidence="9">
    <location>
        <begin position="76"/>
        <end position="86"/>
    </location>
</feature>
<keyword evidence="7 10" id="KW-0472">Membrane</keyword>
<evidence type="ECO:0000256" key="9">
    <source>
        <dbReference type="PIRSR" id="PIRSR600175-2"/>
    </source>
</evidence>
<gene>
    <name evidence="11" type="ORF">J437_LFUL000586</name>
</gene>
<feature type="transmembrane region" description="Helical" evidence="10">
    <location>
        <begin position="306"/>
        <end position="327"/>
    </location>
</feature>
<dbReference type="GO" id="GO:0015179">
    <property type="term" value="F:L-amino acid transmembrane transporter activity"/>
    <property type="evidence" value="ECO:0007669"/>
    <property type="project" value="TreeGrafter"/>
</dbReference>
<dbReference type="GO" id="GO:0005283">
    <property type="term" value="F:amino acid:sodium symporter activity"/>
    <property type="evidence" value="ECO:0007669"/>
    <property type="project" value="TreeGrafter"/>
</dbReference>
<reference evidence="11" key="2">
    <citation type="submission" date="2017-10" db="EMBL/GenBank/DDBJ databases">
        <title>Ladona fulva Genome sequencing and assembly.</title>
        <authorList>
            <person name="Murali S."/>
            <person name="Richards S."/>
            <person name="Bandaranaike D."/>
            <person name="Bellair M."/>
            <person name="Blankenburg K."/>
            <person name="Chao H."/>
            <person name="Dinh H."/>
            <person name="Doddapaneni H."/>
            <person name="Dugan-Rocha S."/>
            <person name="Elkadiri S."/>
            <person name="Gnanaolivu R."/>
            <person name="Hernandez B."/>
            <person name="Skinner E."/>
            <person name="Javaid M."/>
            <person name="Lee S."/>
            <person name="Li M."/>
            <person name="Ming W."/>
            <person name="Munidasa M."/>
            <person name="Muniz J."/>
            <person name="Nguyen L."/>
            <person name="Hughes D."/>
            <person name="Osuji N."/>
            <person name="Pu L.-L."/>
            <person name="Puazo M."/>
            <person name="Qu C."/>
            <person name="Quiroz J."/>
            <person name="Raj R."/>
            <person name="Weissenberger G."/>
            <person name="Xin Y."/>
            <person name="Zou X."/>
            <person name="Han Y."/>
            <person name="Worley K."/>
            <person name="Muzny D."/>
            <person name="Gibbs R."/>
        </authorList>
    </citation>
    <scope>NUCLEOTIDE SEQUENCE</scope>
    <source>
        <strain evidence="11">Sampled in the wild</strain>
    </source>
</reference>
<dbReference type="GO" id="GO:0089718">
    <property type="term" value="P:amino acid import across plasma membrane"/>
    <property type="evidence" value="ECO:0007669"/>
    <property type="project" value="TreeGrafter"/>
</dbReference>
<feature type="transmembrane region" description="Helical" evidence="10">
    <location>
        <begin position="138"/>
        <end position="156"/>
    </location>
</feature>
<comment type="subcellular location">
    <subcellularLocation>
        <location evidence="1">Membrane</location>
        <topology evidence="1">Multi-pass membrane protein</topology>
    </subcellularLocation>
</comment>
<evidence type="ECO:0000256" key="8">
    <source>
        <dbReference type="PIRSR" id="PIRSR600175-1"/>
    </source>
</evidence>
<evidence type="ECO:0000256" key="7">
    <source>
        <dbReference type="ARBA" id="ARBA00023136"/>
    </source>
</evidence>
<protein>
    <submittedName>
        <fullName evidence="11">Uncharacterized protein</fullName>
    </submittedName>
</protein>
<dbReference type="GO" id="GO:0015187">
    <property type="term" value="F:glycine transmembrane transporter activity"/>
    <property type="evidence" value="ECO:0007669"/>
    <property type="project" value="TreeGrafter"/>
</dbReference>
<dbReference type="InterPro" id="IPR000175">
    <property type="entry name" value="Na/ntran_symport"/>
</dbReference>
<feature type="transmembrane region" description="Helical" evidence="10">
    <location>
        <begin position="471"/>
        <end position="490"/>
    </location>
</feature>
<keyword evidence="5" id="KW-0769">Symport</keyword>
<dbReference type="GO" id="GO:0046872">
    <property type="term" value="F:metal ion binding"/>
    <property type="evidence" value="ECO:0007669"/>
    <property type="project" value="UniProtKB-KW"/>
</dbReference>
<comment type="caution">
    <text evidence="11">The sequence shown here is derived from an EMBL/GenBank/DDBJ whole genome shotgun (WGS) entry which is preliminary data.</text>
</comment>
<dbReference type="EMBL" id="KZ308477">
    <property type="protein sequence ID" value="KAG8230316.1"/>
    <property type="molecule type" value="Genomic_DNA"/>
</dbReference>
<dbReference type="OrthoDB" id="6581954at2759"/>
<dbReference type="PROSITE" id="PS50267">
    <property type="entry name" value="NA_NEUROTRAN_SYMP_3"/>
    <property type="match status" value="1"/>
</dbReference>
<evidence type="ECO:0000256" key="3">
    <source>
        <dbReference type="ARBA" id="ARBA00022448"/>
    </source>
</evidence>
<feature type="binding site" evidence="8">
    <location>
        <position position="321"/>
    </location>
    <ligand>
        <name>Na(+)</name>
        <dbReference type="ChEBI" id="CHEBI:29101"/>
        <label>1</label>
    </ligand>
</feature>
<keyword evidence="8" id="KW-0479">Metal-binding</keyword>
<name>A0A8K0P1Q6_LADFU</name>
<evidence type="ECO:0000256" key="6">
    <source>
        <dbReference type="ARBA" id="ARBA00022989"/>
    </source>
</evidence>
<dbReference type="Proteomes" id="UP000792457">
    <property type="component" value="Unassembled WGS sequence"/>
</dbReference>
<dbReference type="GO" id="GO:0005886">
    <property type="term" value="C:plasma membrane"/>
    <property type="evidence" value="ECO:0007669"/>
    <property type="project" value="TreeGrafter"/>
</dbReference>
<feature type="transmembrane region" description="Helical" evidence="10">
    <location>
        <begin position="247"/>
        <end position="268"/>
    </location>
</feature>
<feature type="transmembrane region" description="Helical" evidence="10">
    <location>
        <begin position="165"/>
        <end position="198"/>
    </location>
</feature>
<feature type="transmembrane region" description="Helical" evidence="10">
    <location>
        <begin position="348"/>
        <end position="373"/>
    </location>
</feature>
<dbReference type="PRINTS" id="PR00176">
    <property type="entry name" value="NANEUSMPORT"/>
</dbReference>
<comment type="similarity">
    <text evidence="2">Belongs to the sodium:neurotransmitter symporter (SNF) (TC 2.A.22) family.</text>
</comment>
<keyword evidence="4 10" id="KW-0812">Transmembrane</keyword>
<dbReference type="SUPFAM" id="SSF161070">
    <property type="entry name" value="SNF-like"/>
    <property type="match status" value="1"/>
</dbReference>
<evidence type="ECO:0000313" key="12">
    <source>
        <dbReference type="Proteomes" id="UP000792457"/>
    </source>
</evidence>
<sequence length="502" mass="56093">MLALAGKPMYFLELAVGQFGGVGPVALWNCCPISKGVGCAMVTVSLIVCIYYNVIMSYTVYYMVASFASEVPWSKCDPEWADMDTCYVRGSITVNIYDIKNLALLFRLSLLSIYKKFSKKRHVLHLSSGIEDIGTVKWDLALCLLFSWVVVVLCLVKGIKTSGKVVYFAATFPYLILFILLVTGLVQDGALAGVLYFVTPSWERLLDVQVWQAAAGQMFFSLSVSMGGLIMYSSYNDFHNNVYRDALVVSVLDTITSIISGMVTFSILGAMAHDLDVPIEQVVKEGPGLAFVAYPEALLRLPVPQLWSILFFLMLFILGLDSEFALLENVLTSVSDEFTALRNRKLTFCVATAILCYFVGLPCVTYVKYQYYLLNILFDVLQGGNYVLTLMDAYGGGIAVLFIAISECIGLIWIYGLHKICDDLEFMLGHRPQLYWRITWAFFAPVILLAIHKPLRYEEYDYPDWADGVGWGLACLSMLQIPIVAIITVFQQKGPSFKDCIK</sequence>
<evidence type="ECO:0000256" key="2">
    <source>
        <dbReference type="ARBA" id="ARBA00006459"/>
    </source>
</evidence>
<keyword evidence="8" id="KW-0915">Sodium</keyword>
<keyword evidence="6 10" id="KW-1133">Transmembrane helix</keyword>
<feature type="binding site" evidence="8">
    <location>
        <position position="221"/>
    </location>
    <ligand>
        <name>Na(+)</name>
        <dbReference type="ChEBI" id="CHEBI:29101"/>
        <label>1</label>
    </ligand>
</feature>
<evidence type="ECO:0000313" key="11">
    <source>
        <dbReference type="EMBL" id="KAG8230316.1"/>
    </source>
</evidence>
<feature type="transmembrane region" description="Helical" evidence="10">
    <location>
        <begin position="42"/>
        <end position="64"/>
    </location>
</feature>
<evidence type="ECO:0000256" key="10">
    <source>
        <dbReference type="SAM" id="Phobius"/>
    </source>
</evidence>
<keyword evidence="3" id="KW-0813">Transport</keyword>
<feature type="transmembrane region" description="Helical" evidence="10">
    <location>
        <begin position="393"/>
        <end position="414"/>
    </location>
</feature>
<dbReference type="AlphaFoldDB" id="A0A8K0P1Q6"/>
<feature type="transmembrane region" description="Helical" evidence="10">
    <location>
        <begin position="210"/>
        <end position="235"/>
    </location>
</feature>
<proteinExistence type="inferred from homology"/>
<dbReference type="PANTHER" id="PTHR11616">
    <property type="entry name" value="SODIUM/CHLORIDE DEPENDENT TRANSPORTER"/>
    <property type="match status" value="1"/>
</dbReference>
<feature type="transmembrane region" description="Helical" evidence="10">
    <location>
        <begin position="434"/>
        <end position="451"/>
    </location>
</feature>
<keyword evidence="9" id="KW-1015">Disulfide bond</keyword>
<evidence type="ECO:0000256" key="4">
    <source>
        <dbReference type="ARBA" id="ARBA00022692"/>
    </source>
</evidence>
<evidence type="ECO:0000256" key="5">
    <source>
        <dbReference type="ARBA" id="ARBA00022847"/>
    </source>
</evidence>